<comment type="caution">
    <text evidence="2">The sequence shown here is derived from an EMBL/GenBank/DDBJ whole genome shotgun (WGS) entry which is preliminary data.</text>
</comment>
<organism evidence="2 3">
    <name type="scientific">Gordonia neofelifaecis NRRL B-59395</name>
    <dbReference type="NCBI Taxonomy" id="644548"/>
    <lineage>
        <taxon>Bacteria</taxon>
        <taxon>Bacillati</taxon>
        <taxon>Actinomycetota</taxon>
        <taxon>Actinomycetes</taxon>
        <taxon>Mycobacteriales</taxon>
        <taxon>Gordoniaceae</taxon>
        <taxon>Gordonia</taxon>
    </lineage>
</organism>
<dbReference type="AlphaFoldDB" id="F1YFL3"/>
<evidence type="ECO:0000313" key="3">
    <source>
        <dbReference type="Proteomes" id="UP000035065"/>
    </source>
</evidence>
<keyword evidence="3" id="KW-1185">Reference proteome</keyword>
<evidence type="ECO:0008006" key="4">
    <source>
        <dbReference type="Google" id="ProtNLM"/>
    </source>
</evidence>
<feature type="transmembrane region" description="Helical" evidence="1">
    <location>
        <begin position="68"/>
        <end position="99"/>
    </location>
</feature>
<dbReference type="EMBL" id="AEUD01000002">
    <property type="protein sequence ID" value="EGD56397.1"/>
    <property type="molecule type" value="Genomic_DNA"/>
</dbReference>
<dbReference type="STRING" id="644548.SCNU_02552"/>
<dbReference type="Proteomes" id="UP000035065">
    <property type="component" value="Unassembled WGS sequence"/>
</dbReference>
<sequence>MSHPTQRAHAEAEAAHLGEWESSLAPNPDADSPTRWFMWAAAVPLIAAYAVVPLAVIGWINVRDAATVVGWCLIGGAAVIAVIALVVAAVLVAVGLRILRLGRLILHRYSEGLVLERLKGRVVAARYDAARAELFVFENSSDGGPAWDERFAILTMPDASTAAVFAPGDPAAATELAARCGVREPSRISLLDAVDLRSAHEWR</sequence>
<name>F1YFL3_9ACTN</name>
<keyword evidence="1" id="KW-0812">Transmembrane</keyword>
<reference evidence="2 3" key="1">
    <citation type="journal article" date="2011" name="J. Bacteriol.">
        <title>Draft Genome Sequence of Gordonia neofelifaecis NRRL B-59395, a Cholesterol-Degrading Actinomycete.</title>
        <authorList>
            <person name="Ge F."/>
            <person name="Li W."/>
            <person name="Chen G."/>
            <person name="Liu Y."/>
            <person name="Zhang G."/>
            <person name="Yong B."/>
            <person name="Wang Q."/>
            <person name="Wang N."/>
            <person name="Huang Z."/>
            <person name="Li W."/>
            <person name="Wang J."/>
            <person name="Wu C."/>
            <person name="Xie Q."/>
            <person name="Liu G."/>
        </authorList>
    </citation>
    <scope>NUCLEOTIDE SEQUENCE [LARGE SCALE GENOMIC DNA]</scope>
    <source>
        <strain evidence="2 3">NRRL B-59395</strain>
    </source>
</reference>
<feature type="transmembrane region" description="Helical" evidence="1">
    <location>
        <begin position="36"/>
        <end position="62"/>
    </location>
</feature>
<protein>
    <recommendedName>
        <fullName evidence="4">Integral membrane protein</fullName>
    </recommendedName>
</protein>
<keyword evidence="1" id="KW-1133">Transmembrane helix</keyword>
<gene>
    <name evidence="2" type="ORF">SCNU_02552</name>
</gene>
<evidence type="ECO:0000256" key="1">
    <source>
        <dbReference type="SAM" id="Phobius"/>
    </source>
</evidence>
<dbReference type="RefSeq" id="WP_009677781.1">
    <property type="nucleotide sequence ID" value="NZ_AEUD01000002.1"/>
</dbReference>
<accession>F1YFL3</accession>
<keyword evidence="1" id="KW-0472">Membrane</keyword>
<evidence type="ECO:0000313" key="2">
    <source>
        <dbReference type="EMBL" id="EGD56397.1"/>
    </source>
</evidence>
<proteinExistence type="predicted"/>